<accession>A0ABD1JR93</accession>
<comment type="pathway">
    <text evidence="6">Amino-acid degradation; L-alanine degradation via transaminase pathway; pyruvate from L-alanine: step 1/1.</text>
</comment>
<proteinExistence type="inferred from homology"/>
<dbReference type="PANTHER" id="PTHR11751">
    <property type="entry name" value="ALANINE AMINOTRANSFERASE"/>
    <property type="match status" value="1"/>
</dbReference>
<dbReference type="InterPro" id="IPR015424">
    <property type="entry name" value="PyrdxlP-dep_Trfase"/>
</dbReference>
<comment type="caution">
    <text evidence="11">The sequence shown here is derived from an EMBL/GenBank/DDBJ whole genome shotgun (WGS) entry which is preliminary data.</text>
</comment>
<dbReference type="InterPro" id="IPR004839">
    <property type="entry name" value="Aminotransferase_I/II_large"/>
</dbReference>
<dbReference type="FunFam" id="3.40.640.10:FF:000236">
    <property type="entry name" value="Alanine aminotransferase 2"/>
    <property type="match status" value="1"/>
</dbReference>
<comment type="cofactor">
    <cofactor evidence="1">
        <name>pyridoxal 5'-phosphate</name>
        <dbReference type="ChEBI" id="CHEBI:597326"/>
    </cofactor>
</comment>
<sequence>MSLLSSLRRCFDEELQKQADHIRQQLAMGETKPYTEVVDASSADAHRTGMPALTFMRQVLAACLYPDLLQDDTLPVDVRQRAERMLGQCDGRSVGAYSESCGYEHVQVSVAKFISRRDGGLASGPVFITSGFQRGLMVILKLLVWGSGQSQPAVLIPEPHPHTLPRLLNILGLAALPYRLQERRGWVLEKEELQRAIQASRGRCNPRAIYISNPGNPTGHVQDRNTIQEVIQFAAEENLLLLVDEVYQDCVFGPDCEFLSCKRALFEMGPLYSGCVKMVSFNSLSNGTMGECGLRVGYMEVVNFDDAVLPFVETLLTGDISPPVIGQVGLDVMAEPPCPGEPSYSRYIQELLSCERTLRENVDKGRSFLNLLPGFNCPPVVGGVYLYTHLTLPQVVGVYAGPLYCGRLLEEEGVCVGLSECMCDDHSATGSCWYIRISILMPPHKLDDLLRRLGSFHLRFLHQLP</sequence>
<dbReference type="EC" id="2.6.1.2" evidence="8"/>
<dbReference type="GO" id="GO:0004021">
    <property type="term" value="F:L-alanine:2-oxoglutarate aminotransferase activity"/>
    <property type="evidence" value="ECO:0007669"/>
    <property type="project" value="UniProtKB-EC"/>
</dbReference>
<evidence type="ECO:0000256" key="3">
    <source>
        <dbReference type="ARBA" id="ARBA00022576"/>
    </source>
</evidence>
<dbReference type="Gene3D" id="3.40.640.10">
    <property type="entry name" value="Type I PLP-dependent aspartate aminotransferase-like (Major domain)"/>
    <property type="match status" value="1"/>
</dbReference>
<evidence type="ECO:0000256" key="2">
    <source>
        <dbReference type="ARBA" id="ARBA00011738"/>
    </source>
</evidence>
<evidence type="ECO:0000313" key="12">
    <source>
        <dbReference type="Proteomes" id="UP001591681"/>
    </source>
</evidence>
<name>A0ABD1JR93_9TELE</name>
<organism evidence="11 12">
    <name type="scientific">Coilia grayii</name>
    <name type="common">Gray's grenadier anchovy</name>
    <dbReference type="NCBI Taxonomy" id="363190"/>
    <lineage>
        <taxon>Eukaryota</taxon>
        <taxon>Metazoa</taxon>
        <taxon>Chordata</taxon>
        <taxon>Craniata</taxon>
        <taxon>Vertebrata</taxon>
        <taxon>Euteleostomi</taxon>
        <taxon>Actinopterygii</taxon>
        <taxon>Neopterygii</taxon>
        <taxon>Teleostei</taxon>
        <taxon>Clupei</taxon>
        <taxon>Clupeiformes</taxon>
        <taxon>Clupeoidei</taxon>
        <taxon>Engraulidae</taxon>
        <taxon>Coilinae</taxon>
        <taxon>Coilia</taxon>
    </lineage>
</organism>
<keyword evidence="4" id="KW-0808">Transferase</keyword>
<dbReference type="CDD" id="cd00609">
    <property type="entry name" value="AAT_like"/>
    <property type="match status" value="1"/>
</dbReference>
<dbReference type="Gene3D" id="3.90.1150.10">
    <property type="entry name" value="Aspartate Aminotransferase, domain 1"/>
    <property type="match status" value="1"/>
</dbReference>
<reference evidence="11 12" key="1">
    <citation type="submission" date="2024-09" db="EMBL/GenBank/DDBJ databases">
        <title>A chromosome-level genome assembly of Gray's grenadier anchovy, Coilia grayii.</title>
        <authorList>
            <person name="Fu Z."/>
        </authorList>
    </citation>
    <scope>NUCLEOTIDE SEQUENCE [LARGE SCALE GENOMIC DNA]</scope>
    <source>
        <strain evidence="11">G4</strain>
        <tissue evidence="11">Muscle</tissue>
    </source>
</reference>
<gene>
    <name evidence="11" type="ORF">ACEWY4_014068</name>
</gene>
<evidence type="ECO:0000256" key="5">
    <source>
        <dbReference type="ARBA" id="ARBA00022898"/>
    </source>
</evidence>
<evidence type="ECO:0000259" key="10">
    <source>
        <dbReference type="Pfam" id="PF00155"/>
    </source>
</evidence>
<dbReference type="Pfam" id="PF00155">
    <property type="entry name" value="Aminotran_1_2"/>
    <property type="match status" value="1"/>
</dbReference>
<keyword evidence="12" id="KW-1185">Reference proteome</keyword>
<evidence type="ECO:0000256" key="8">
    <source>
        <dbReference type="ARBA" id="ARBA00026106"/>
    </source>
</evidence>
<dbReference type="Proteomes" id="UP001591681">
    <property type="component" value="Unassembled WGS sequence"/>
</dbReference>
<keyword evidence="3" id="KW-0032">Aminotransferase</keyword>
<evidence type="ECO:0000313" key="11">
    <source>
        <dbReference type="EMBL" id="KAL2089380.1"/>
    </source>
</evidence>
<comment type="similarity">
    <text evidence="7">Belongs to the class-I pyridoxal-phosphate-dependent aminotransferase family. Alanine aminotransferase subfamily.</text>
</comment>
<dbReference type="SUPFAM" id="SSF53383">
    <property type="entry name" value="PLP-dependent transferases"/>
    <property type="match status" value="1"/>
</dbReference>
<dbReference type="InterPro" id="IPR045088">
    <property type="entry name" value="ALAT1/2-like"/>
</dbReference>
<evidence type="ECO:0000256" key="6">
    <source>
        <dbReference type="ARBA" id="ARBA00025708"/>
    </source>
</evidence>
<evidence type="ECO:0000256" key="7">
    <source>
        <dbReference type="ARBA" id="ARBA00025785"/>
    </source>
</evidence>
<evidence type="ECO:0000256" key="4">
    <source>
        <dbReference type="ARBA" id="ARBA00022679"/>
    </source>
</evidence>
<dbReference type="AlphaFoldDB" id="A0ABD1JR93"/>
<dbReference type="InterPro" id="IPR015422">
    <property type="entry name" value="PyrdxlP-dep_Trfase_small"/>
</dbReference>
<evidence type="ECO:0000256" key="9">
    <source>
        <dbReference type="ARBA" id="ARBA00047412"/>
    </source>
</evidence>
<dbReference type="InterPro" id="IPR015421">
    <property type="entry name" value="PyrdxlP-dep_Trfase_major"/>
</dbReference>
<keyword evidence="5" id="KW-0663">Pyridoxal phosphate</keyword>
<dbReference type="Gene3D" id="1.10.287.1970">
    <property type="match status" value="1"/>
</dbReference>
<feature type="domain" description="Aminotransferase class I/classII large" evidence="10">
    <location>
        <begin position="70"/>
        <end position="453"/>
    </location>
</feature>
<evidence type="ECO:0000256" key="1">
    <source>
        <dbReference type="ARBA" id="ARBA00001933"/>
    </source>
</evidence>
<dbReference type="EMBL" id="JBHFQA010000012">
    <property type="protein sequence ID" value="KAL2089380.1"/>
    <property type="molecule type" value="Genomic_DNA"/>
</dbReference>
<comment type="subunit">
    <text evidence="2">Homodimer.</text>
</comment>
<comment type="catalytic activity">
    <reaction evidence="9">
        <text>L-alanine + 2-oxoglutarate = pyruvate + L-glutamate</text>
        <dbReference type="Rhea" id="RHEA:19453"/>
        <dbReference type="ChEBI" id="CHEBI:15361"/>
        <dbReference type="ChEBI" id="CHEBI:16810"/>
        <dbReference type="ChEBI" id="CHEBI:29985"/>
        <dbReference type="ChEBI" id="CHEBI:57972"/>
        <dbReference type="EC" id="2.6.1.2"/>
    </reaction>
</comment>
<dbReference type="PANTHER" id="PTHR11751:SF469">
    <property type="entry name" value="ALANINE TRANSAMINASE"/>
    <property type="match status" value="1"/>
</dbReference>
<protein>
    <recommendedName>
        <fullName evidence="8">alanine transaminase</fullName>
        <ecNumber evidence="8">2.6.1.2</ecNumber>
    </recommendedName>
</protein>